<evidence type="ECO:0000313" key="6">
    <source>
        <dbReference type="EMBL" id="NIH80298.1"/>
    </source>
</evidence>
<dbReference type="PANTHER" id="PTHR48075:SF5">
    <property type="entry name" value="3-HYDROXYBUTYRYL-COA DEHYDROGENASE"/>
    <property type="match status" value="1"/>
</dbReference>
<gene>
    <name evidence="6" type="ORF">FHX46_002828</name>
</gene>
<name>A0ABX0STK6_9PSEU</name>
<evidence type="ECO:0000256" key="3">
    <source>
        <dbReference type="ARBA" id="ARBA00023002"/>
    </source>
</evidence>
<evidence type="ECO:0000259" key="5">
    <source>
        <dbReference type="Pfam" id="PF02737"/>
    </source>
</evidence>
<dbReference type="RefSeq" id="WP_167114302.1">
    <property type="nucleotide sequence ID" value="NZ_JAANOU010000001.1"/>
</dbReference>
<dbReference type="Gene3D" id="1.10.1040.10">
    <property type="entry name" value="N-(1-d-carboxylethyl)-l-norvaline Dehydrogenase, domain 2"/>
    <property type="match status" value="1"/>
</dbReference>
<dbReference type="InterPro" id="IPR036291">
    <property type="entry name" value="NAD(P)-bd_dom_sf"/>
</dbReference>
<dbReference type="Pfam" id="PF02737">
    <property type="entry name" value="3HCDH_N"/>
    <property type="match status" value="1"/>
</dbReference>
<dbReference type="GO" id="GO:0008691">
    <property type="term" value="F:3-hydroxybutyryl-CoA dehydrogenase activity"/>
    <property type="evidence" value="ECO:0007669"/>
    <property type="project" value="UniProtKB-EC"/>
</dbReference>
<dbReference type="PANTHER" id="PTHR48075">
    <property type="entry name" value="3-HYDROXYACYL-COA DEHYDROGENASE FAMILY PROTEIN"/>
    <property type="match status" value="1"/>
</dbReference>
<organism evidence="6 7">
    <name type="scientific">Amycolatopsis viridis</name>
    <dbReference type="NCBI Taxonomy" id="185678"/>
    <lineage>
        <taxon>Bacteria</taxon>
        <taxon>Bacillati</taxon>
        <taxon>Actinomycetota</taxon>
        <taxon>Actinomycetes</taxon>
        <taxon>Pseudonocardiales</taxon>
        <taxon>Pseudonocardiaceae</taxon>
        <taxon>Amycolatopsis</taxon>
    </lineage>
</organism>
<dbReference type="Pfam" id="PF00725">
    <property type="entry name" value="3HCDH"/>
    <property type="match status" value="1"/>
</dbReference>
<comment type="similarity">
    <text evidence="2">Belongs to the 3-hydroxyacyl-CoA dehydrogenase family.</text>
</comment>
<dbReference type="InterPro" id="IPR022694">
    <property type="entry name" value="3-OHacyl-CoA_DH"/>
</dbReference>
<feature type="domain" description="3-hydroxyacyl-CoA dehydrogenase C-terminal" evidence="4">
    <location>
        <begin position="148"/>
        <end position="242"/>
    </location>
</feature>
<sequence>MSESTADFKRVGLLGSGPVATAIAELVTASGREVIGTVTDLADADLALELTAGDAAGTKQLLAEIAAVVGEQTPIVTGTGTLSVTDLAAGVPNPERVAGLHFLDAVSGTGVAEVVRALRTADPLVQALVAFAGSLEGVQPVVVDDRPGFLLNALFLPYLNDVVQEFDDGLASAEDIDVALKLGLGYRRGPLETLDRIGLDEHLRTTEALYAATRDGRYAPPPLLRRMVAAGFLGDKTGQGFRTTSAATEEE</sequence>
<dbReference type="Proteomes" id="UP000754495">
    <property type="component" value="Unassembled WGS sequence"/>
</dbReference>
<dbReference type="InterPro" id="IPR008927">
    <property type="entry name" value="6-PGluconate_DH-like_C_sf"/>
</dbReference>
<evidence type="ECO:0000256" key="2">
    <source>
        <dbReference type="ARBA" id="ARBA00009463"/>
    </source>
</evidence>
<dbReference type="InterPro" id="IPR006108">
    <property type="entry name" value="3HC_DH_C"/>
</dbReference>
<keyword evidence="7" id="KW-1185">Reference proteome</keyword>
<dbReference type="SUPFAM" id="SSF51735">
    <property type="entry name" value="NAD(P)-binding Rossmann-fold domains"/>
    <property type="match status" value="1"/>
</dbReference>
<dbReference type="SUPFAM" id="SSF48179">
    <property type="entry name" value="6-phosphogluconate dehydrogenase C-terminal domain-like"/>
    <property type="match status" value="1"/>
</dbReference>
<accession>A0ABX0STK6</accession>
<dbReference type="InterPro" id="IPR013328">
    <property type="entry name" value="6PGD_dom2"/>
</dbReference>
<evidence type="ECO:0000256" key="1">
    <source>
        <dbReference type="ARBA" id="ARBA00005086"/>
    </source>
</evidence>
<dbReference type="EMBL" id="JAANOU010000001">
    <property type="protein sequence ID" value="NIH80298.1"/>
    <property type="molecule type" value="Genomic_DNA"/>
</dbReference>
<keyword evidence="3 6" id="KW-0560">Oxidoreductase</keyword>
<evidence type="ECO:0000259" key="4">
    <source>
        <dbReference type="Pfam" id="PF00725"/>
    </source>
</evidence>
<dbReference type="Gene3D" id="3.40.50.720">
    <property type="entry name" value="NAD(P)-binding Rossmann-like Domain"/>
    <property type="match status" value="1"/>
</dbReference>
<feature type="domain" description="3-hydroxyacyl-CoA dehydrogenase NAD binding" evidence="5">
    <location>
        <begin position="38"/>
        <end position="145"/>
    </location>
</feature>
<dbReference type="EC" id="1.1.1.157" evidence="6"/>
<proteinExistence type="inferred from homology"/>
<protein>
    <submittedName>
        <fullName evidence="6">3-hydroxybutyryl-CoA dehydrogenase</fullName>
        <ecNumber evidence="6">1.1.1.157</ecNumber>
    </submittedName>
</protein>
<comment type="pathway">
    <text evidence="1">Lipid metabolism; butanoate metabolism.</text>
</comment>
<evidence type="ECO:0000313" key="7">
    <source>
        <dbReference type="Proteomes" id="UP000754495"/>
    </source>
</evidence>
<comment type="caution">
    <text evidence="6">The sequence shown here is derived from an EMBL/GenBank/DDBJ whole genome shotgun (WGS) entry which is preliminary data.</text>
</comment>
<reference evidence="6 7" key="1">
    <citation type="submission" date="2020-03" db="EMBL/GenBank/DDBJ databases">
        <title>Sequencing the genomes of 1000 actinobacteria strains.</title>
        <authorList>
            <person name="Klenk H.-P."/>
        </authorList>
    </citation>
    <scope>NUCLEOTIDE SEQUENCE [LARGE SCALE GENOMIC DNA]</scope>
    <source>
        <strain evidence="6 7">DSM 45668</strain>
    </source>
</reference>
<dbReference type="InterPro" id="IPR006176">
    <property type="entry name" value="3-OHacyl-CoA_DH_NAD-bd"/>
</dbReference>
<dbReference type="PIRSF" id="PIRSF000105">
    <property type="entry name" value="HCDH"/>
    <property type="match status" value="1"/>
</dbReference>